<dbReference type="PANTHER" id="PTHR13511">
    <property type="entry name" value="KXDL MOTIF-CONTAINING PROTEIN 1"/>
    <property type="match status" value="1"/>
</dbReference>
<feature type="domain" description="KxDL" evidence="2">
    <location>
        <begin position="12"/>
        <end position="95"/>
    </location>
</feature>
<protein>
    <recommendedName>
        <fullName evidence="2">KxDL domain-containing protein</fullName>
    </recommendedName>
</protein>
<accession>A0A162N642</accession>
<evidence type="ECO:0000313" key="3">
    <source>
        <dbReference type="EMBL" id="OAD66144.1"/>
    </source>
</evidence>
<dbReference type="GeneID" id="28998391"/>
<dbReference type="AlphaFoldDB" id="A0A162N642"/>
<dbReference type="InterPro" id="IPR019371">
    <property type="entry name" value="KxDL_dom"/>
</dbReference>
<dbReference type="PANTHER" id="PTHR13511:SF0">
    <property type="entry name" value="KXDL MOTIF-CONTAINING PROTEIN 1"/>
    <property type="match status" value="1"/>
</dbReference>
<gene>
    <name evidence="3" type="ORF">PHYBLDRAFT_175440</name>
</gene>
<dbReference type="InParanoid" id="A0A162N642"/>
<evidence type="ECO:0000259" key="2">
    <source>
        <dbReference type="Pfam" id="PF10241"/>
    </source>
</evidence>
<keyword evidence="4" id="KW-1185">Reference proteome</keyword>
<proteinExistence type="inferred from homology"/>
<dbReference type="STRING" id="763407.A0A162N642"/>
<evidence type="ECO:0000256" key="1">
    <source>
        <dbReference type="ARBA" id="ARBA00005913"/>
    </source>
</evidence>
<organism evidence="3 4">
    <name type="scientific">Phycomyces blakesleeanus (strain ATCC 8743b / DSM 1359 / FGSC 10004 / NBRC 33097 / NRRL 1555)</name>
    <dbReference type="NCBI Taxonomy" id="763407"/>
    <lineage>
        <taxon>Eukaryota</taxon>
        <taxon>Fungi</taxon>
        <taxon>Fungi incertae sedis</taxon>
        <taxon>Mucoromycota</taxon>
        <taxon>Mucoromycotina</taxon>
        <taxon>Mucoromycetes</taxon>
        <taxon>Mucorales</taxon>
        <taxon>Phycomycetaceae</taxon>
        <taxon>Phycomyces</taxon>
    </lineage>
</organism>
<comment type="similarity">
    <text evidence="1">Belongs to the KXD1 family.</text>
</comment>
<sequence length="111" mass="12822">MSNNINPIADHLLQMTNETDNQRMLKEQEEALAIYKSTQQSLCAFNDFSKARYQDVNKHFESHAKLLKEIKGDLESVFGRLQNMKQHLGNKYPAETLVVLQKYPAPILQDD</sequence>
<dbReference type="InterPro" id="IPR039843">
    <property type="entry name" value="KXD1-like"/>
</dbReference>
<dbReference type="OrthoDB" id="10258877at2759"/>
<dbReference type="EMBL" id="KV441005">
    <property type="protein sequence ID" value="OAD66144.1"/>
    <property type="molecule type" value="Genomic_DNA"/>
</dbReference>
<dbReference type="Pfam" id="PF10241">
    <property type="entry name" value="KxDL"/>
    <property type="match status" value="1"/>
</dbReference>
<evidence type="ECO:0000313" key="4">
    <source>
        <dbReference type="Proteomes" id="UP000077315"/>
    </source>
</evidence>
<dbReference type="RefSeq" id="XP_018284184.1">
    <property type="nucleotide sequence ID" value="XM_018437485.1"/>
</dbReference>
<dbReference type="VEuPathDB" id="FungiDB:PHYBLDRAFT_175440"/>
<reference evidence="4" key="1">
    <citation type="submission" date="2015-06" db="EMBL/GenBank/DDBJ databases">
        <title>Expansion of signal transduction pathways in fungi by whole-genome duplication.</title>
        <authorList>
            <consortium name="DOE Joint Genome Institute"/>
            <person name="Corrochano L.M."/>
            <person name="Kuo A."/>
            <person name="Marcet-Houben M."/>
            <person name="Polaino S."/>
            <person name="Salamov A."/>
            <person name="Villalobos J.M."/>
            <person name="Alvarez M.I."/>
            <person name="Avalos J."/>
            <person name="Benito E.P."/>
            <person name="Benoit I."/>
            <person name="Burger G."/>
            <person name="Camino L.P."/>
            <person name="Canovas D."/>
            <person name="Cerda-Olmedo E."/>
            <person name="Cheng J.-F."/>
            <person name="Dominguez A."/>
            <person name="Elias M."/>
            <person name="Eslava A.P."/>
            <person name="Glaser F."/>
            <person name="Grimwood J."/>
            <person name="Gutierrez G."/>
            <person name="Heitman J."/>
            <person name="Henrissat B."/>
            <person name="Iturriaga E.A."/>
            <person name="Lang B.F."/>
            <person name="Lavin J.L."/>
            <person name="Lee S."/>
            <person name="Li W."/>
            <person name="Lindquist E."/>
            <person name="Lopez-Garcia S."/>
            <person name="Luque E.M."/>
            <person name="Marcos A.T."/>
            <person name="Martin J."/>
            <person name="McCluskey K."/>
            <person name="Medina H.R."/>
            <person name="Miralles-Duran A."/>
            <person name="Miyazaki A."/>
            <person name="Munoz-Torres E."/>
            <person name="Oguiza J.A."/>
            <person name="Ohm R."/>
            <person name="Olmedo M."/>
            <person name="Orejas M."/>
            <person name="Ortiz-Castellanos L."/>
            <person name="Pisabarro A.G."/>
            <person name="Rodriguez-Romero J."/>
            <person name="Ruiz-Herrera J."/>
            <person name="Ruiz-Vazquez R."/>
            <person name="Sanz C."/>
            <person name="Schackwitz W."/>
            <person name="Schmutz J."/>
            <person name="Shahriari M."/>
            <person name="Shelest E."/>
            <person name="Silva-Franco F."/>
            <person name="Soanes D."/>
            <person name="Syed K."/>
            <person name="Tagua V.G."/>
            <person name="Talbot N.J."/>
            <person name="Thon M."/>
            <person name="De vries R.P."/>
            <person name="Wiebenga A."/>
            <person name="Yadav J.S."/>
            <person name="Braun E.L."/>
            <person name="Baker S."/>
            <person name="Garre V."/>
            <person name="Horwitz B."/>
            <person name="Torres-Martinez S."/>
            <person name="Idnurm A."/>
            <person name="Herrera-Estrella A."/>
            <person name="Gabaldon T."/>
            <person name="Grigoriev I.V."/>
        </authorList>
    </citation>
    <scope>NUCLEOTIDE SEQUENCE [LARGE SCALE GENOMIC DNA]</scope>
    <source>
        <strain evidence="4">NRRL 1555(-)</strain>
    </source>
</reference>
<dbReference type="GO" id="GO:0032418">
    <property type="term" value="P:lysosome localization"/>
    <property type="evidence" value="ECO:0007669"/>
    <property type="project" value="TreeGrafter"/>
</dbReference>
<name>A0A162N642_PHYB8</name>
<dbReference type="Proteomes" id="UP000077315">
    <property type="component" value="Unassembled WGS sequence"/>
</dbReference>
<dbReference type="GO" id="GO:0099078">
    <property type="term" value="C:BORC complex"/>
    <property type="evidence" value="ECO:0007669"/>
    <property type="project" value="TreeGrafter"/>
</dbReference>